<dbReference type="PANTHER" id="PTHR43066">
    <property type="entry name" value="RHOMBOID-RELATED PROTEIN"/>
    <property type="match status" value="1"/>
</dbReference>
<feature type="transmembrane region" description="Helical" evidence="7">
    <location>
        <begin position="12"/>
        <end position="29"/>
    </location>
</feature>
<dbReference type="InterPro" id="IPR022764">
    <property type="entry name" value="Peptidase_S54_rhomboid_dom"/>
</dbReference>
<feature type="domain" description="Peptidase S54 rhomboid" evidence="8">
    <location>
        <begin position="70"/>
        <end position="217"/>
    </location>
</feature>
<evidence type="ECO:0000256" key="7">
    <source>
        <dbReference type="SAM" id="Phobius"/>
    </source>
</evidence>
<dbReference type="Pfam" id="PF01694">
    <property type="entry name" value="Rhomboid"/>
    <property type="match status" value="1"/>
</dbReference>
<evidence type="ECO:0000256" key="5">
    <source>
        <dbReference type="ARBA" id="ARBA00022989"/>
    </source>
</evidence>
<dbReference type="RefSeq" id="WP_044665592.1">
    <property type="nucleotide sequence ID" value="NZ_CDRZ01000255.1"/>
</dbReference>
<protein>
    <submittedName>
        <fullName evidence="9">Rhomboid family protein</fullName>
    </submittedName>
</protein>
<dbReference type="GO" id="GO:0016020">
    <property type="term" value="C:membrane"/>
    <property type="evidence" value="ECO:0007669"/>
    <property type="project" value="UniProtKB-SubCell"/>
</dbReference>
<comment type="subcellular location">
    <subcellularLocation>
        <location evidence="1">Membrane</location>
        <topology evidence="1">Multi-pass membrane protein</topology>
    </subcellularLocation>
</comment>
<dbReference type="PANTHER" id="PTHR43066:SF26">
    <property type="entry name" value="RHOMBOID PROTEASE GLPG"/>
    <property type="match status" value="1"/>
</dbReference>
<gene>
    <name evidence="9" type="ORF">SSCH_570015</name>
</gene>
<organism evidence="9 10">
    <name type="scientific">Syntrophaceticus schinkii</name>
    <dbReference type="NCBI Taxonomy" id="499207"/>
    <lineage>
        <taxon>Bacteria</taxon>
        <taxon>Bacillati</taxon>
        <taxon>Bacillota</taxon>
        <taxon>Clostridia</taxon>
        <taxon>Thermoanaerobacterales</taxon>
        <taxon>Thermoanaerobacterales Family III. Incertae Sedis</taxon>
        <taxon>Syntrophaceticus</taxon>
    </lineage>
</organism>
<keyword evidence="10" id="KW-1185">Reference proteome</keyword>
<feature type="transmembrane region" description="Helical" evidence="7">
    <location>
        <begin position="63"/>
        <end position="92"/>
    </location>
</feature>
<sequence>MIPLRDSVRSRSFPYVNIALIILNVLVFFKQLTLPAQHLNSFFYTYGVIPAQVVNQTSSGTSLIAMGIPFISAMFIHGNWLHLLGNMLYLWIFGDNVEDRMGHLPYLFFYLLVGIIGSIAHIISAPGSEVPIIGASGAIAGILGAYILAFPRARILTLVPVFFFITFIQVPALIFLPIWFLIQILNALSTAGMAAEAVAWWAHIGGFIAGAILYPFFSRYSRYHS</sequence>
<evidence type="ECO:0000256" key="4">
    <source>
        <dbReference type="ARBA" id="ARBA00022692"/>
    </source>
</evidence>
<keyword evidence="2" id="KW-1003">Cell membrane</keyword>
<accession>A0A0B7MPS4</accession>
<keyword evidence="4 7" id="KW-0812">Transmembrane</keyword>
<keyword evidence="5 7" id="KW-1133">Transmembrane helix</keyword>
<dbReference type="Proteomes" id="UP000046155">
    <property type="component" value="Unassembled WGS sequence"/>
</dbReference>
<proteinExistence type="predicted"/>
<dbReference type="SUPFAM" id="SSF144091">
    <property type="entry name" value="Rhomboid-like"/>
    <property type="match status" value="1"/>
</dbReference>
<keyword evidence="3" id="KW-0997">Cell inner membrane</keyword>
<feature type="transmembrane region" description="Helical" evidence="7">
    <location>
        <begin position="130"/>
        <end position="149"/>
    </location>
</feature>
<evidence type="ECO:0000313" key="10">
    <source>
        <dbReference type="Proteomes" id="UP000046155"/>
    </source>
</evidence>
<feature type="transmembrane region" description="Helical" evidence="7">
    <location>
        <begin position="104"/>
        <end position="124"/>
    </location>
</feature>
<dbReference type="EMBL" id="CDRZ01000255">
    <property type="protein sequence ID" value="CEO89702.1"/>
    <property type="molecule type" value="Genomic_DNA"/>
</dbReference>
<evidence type="ECO:0000256" key="3">
    <source>
        <dbReference type="ARBA" id="ARBA00022519"/>
    </source>
</evidence>
<dbReference type="FunFam" id="1.20.1540.10:FF:000027">
    <property type="entry name" value="Rhomboid family intramembrane serine protease"/>
    <property type="match status" value="1"/>
</dbReference>
<evidence type="ECO:0000256" key="2">
    <source>
        <dbReference type="ARBA" id="ARBA00022475"/>
    </source>
</evidence>
<dbReference type="GO" id="GO:0004252">
    <property type="term" value="F:serine-type endopeptidase activity"/>
    <property type="evidence" value="ECO:0007669"/>
    <property type="project" value="InterPro"/>
</dbReference>
<evidence type="ECO:0000313" key="9">
    <source>
        <dbReference type="EMBL" id="CEO89702.1"/>
    </source>
</evidence>
<dbReference type="OrthoDB" id="9813074at2"/>
<feature type="transmembrane region" description="Helical" evidence="7">
    <location>
        <begin position="197"/>
        <end position="217"/>
    </location>
</feature>
<feature type="transmembrane region" description="Helical" evidence="7">
    <location>
        <begin position="161"/>
        <end position="185"/>
    </location>
</feature>
<name>A0A0B7MPS4_9FIRM</name>
<reference evidence="10" key="1">
    <citation type="submission" date="2015-01" db="EMBL/GenBank/DDBJ databases">
        <authorList>
            <person name="Manzoor Shahid"/>
            <person name="Zubair Saima"/>
        </authorList>
    </citation>
    <scope>NUCLEOTIDE SEQUENCE [LARGE SCALE GENOMIC DNA]</scope>
    <source>
        <strain evidence="10">Sp3</strain>
    </source>
</reference>
<dbReference type="Gene3D" id="1.20.1540.10">
    <property type="entry name" value="Rhomboid-like"/>
    <property type="match status" value="1"/>
</dbReference>
<evidence type="ECO:0000259" key="8">
    <source>
        <dbReference type="Pfam" id="PF01694"/>
    </source>
</evidence>
<evidence type="ECO:0000256" key="6">
    <source>
        <dbReference type="ARBA" id="ARBA00023136"/>
    </source>
</evidence>
<dbReference type="AlphaFoldDB" id="A0A0B7MPS4"/>
<evidence type="ECO:0000256" key="1">
    <source>
        <dbReference type="ARBA" id="ARBA00004141"/>
    </source>
</evidence>
<dbReference type="InterPro" id="IPR035952">
    <property type="entry name" value="Rhomboid-like_sf"/>
</dbReference>
<keyword evidence="6 7" id="KW-0472">Membrane</keyword>